<dbReference type="EMBL" id="CP025120">
    <property type="protein sequence ID" value="AUD79772.1"/>
    <property type="molecule type" value="Genomic_DNA"/>
</dbReference>
<proteinExistence type="predicted"/>
<evidence type="ECO:0000259" key="1">
    <source>
        <dbReference type="Pfam" id="PF14344"/>
    </source>
</evidence>
<keyword evidence="3" id="KW-1185">Reference proteome</keyword>
<dbReference type="RefSeq" id="WP_106647567.1">
    <property type="nucleotide sequence ID" value="NZ_BMGO01000001.1"/>
</dbReference>
<evidence type="ECO:0000313" key="3">
    <source>
        <dbReference type="Proteomes" id="UP000232693"/>
    </source>
</evidence>
<accession>A0A2K9AQ75</accession>
<dbReference type="OrthoDB" id="9783299at2"/>
<gene>
    <name evidence="2" type="ORF">CW740_11155</name>
</gene>
<evidence type="ECO:0000313" key="2">
    <source>
        <dbReference type="EMBL" id="AUD79772.1"/>
    </source>
</evidence>
<dbReference type="InterPro" id="IPR025510">
    <property type="entry name" value="DUF4397"/>
</dbReference>
<dbReference type="Proteomes" id="UP000232693">
    <property type="component" value="Chromosome"/>
</dbReference>
<protein>
    <recommendedName>
        <fullName evidence="1">DUF4397 domain-containing protein</fullName>
    </recommendedName>
</protein>
<dbReference type="AlphaFoldDB" id="A0A2K9AQ75"/>
<feature type="domain" description="DUF4397" evidence="1">
    <location>
        <begin position="36"/>
        <end position="152"/>
    </location>
</feature>
<dbReference type="KEGG" id="kpd:CW740_11155"/>
<sequence length="450" mass="46355">MKLKHLLIPFLVLPLIACDDDDDNNIFEELQPQSFMVQVVHASQDSPNVNVLVNGSETLSDVAYKDASGRITLDEGTYSLQVDGLTPGGDVTVIGPVDVSFAPDQLYTVLAVNQTASIEPLIVSQPDFTPADGELTVQVIHAASNAPTVDVYLTAPGADISGVAPTTTLSFKDTLSATDIPAGDYQIRVTPTGESTVVFDSGTVSLPAGVLLNVAAVANTTTGDSPISLLAITDDGATEILDVNTPADFRVFHVSADAPNVDVVVNDDFANPVVTDLAFPDFTGYLSVPAVTYNAKVVPTGANSPVVIDADLALEAGASYSVLAVNDLANIEPLVLADTRRAISTEAQLRIVHGSPAAGAVDIYLVAPGTDINDVEPALSNVPFKAETGYLSVAGGDYDVVVTATGSKTAAIGPAAVTLSNGGIYIIIARDNVGGGAPLNVILADDFVAP</sequence>
<reference evidence="2 3" key="1">
    <citation type="submission" date="2017-12" db="EMBL/GenBank/DDBJ databases">
        <title>Kangiella profundi FT102 completed genome.</title>
        <authorList>
            <person name="Xu J."/>
            <person name="Wang J."/>
            <person name="Lu Y."/>
        </authorList>
    </citation>
    <scope>NUCLEOTIDE SEQUENCE [LARGE SCALE GENOMIC DNA]</scope>
    <source>
        <strain evidence="2 3">FT102</strain>
    </source>
</reference>
<dbReference type="Pfam" id="PF14344">
    <property type="entry name" value="DUF4397"/>
    <property type="match status" value="2"/>
</dbReference>
<name>A0A2K9AQ75_9GAMM</name>
<organism evidence="2 3">
    <name type="scientific">Kangiella profundi</name>
    <dbReference type="NCBI Taxonomy" id="1561924"/>
    <lineage>
        <taxon>Bacteria</taxon>
        <taxon>Pseudomonadati</taxon>
        <taxon>Pseudomonadota</taxon>
        <taxon>Gammaproteobacteria</taxon>
        <taxon>Kangiellales</taxon>
        <taxon>Kangiellaceae</taxon>
        <taxon>Kangiella</taxon>
    </lineage>
</organism>
<feature type="domain" description="DUF4397" evidence="1">
    <location>
        <begin position="248"/>
        <end position="364"/>
    </location>
</feature>